<evidence type="ECO:0000313" key="2">
    <source>
        <dbReference type="Proteomes" id="UP000645257"/>
    </source>
</evidence>
<reference evidence="1" key="2">
    <citation type="submission" date="2020-09" db="EMBL/GenBank/DDBJ databases">
        <authorList>
            <person name="Sun Q."/>
            <person name="Kim S."/>
        </authorList>
    </citation>
    <scope>NUCLEOTIDE SEQUENCE</scope>
    <source>
        <strain evidence="1">KCTC 32182</strain>
    </source>
</reference>
<dbReference type="InterPro" id="IPR011009">
    <property type="entry name" value="Kinase-like_dom_sf"/>
</dbReference>
<dbReference type="EMBL" id="BMYX01000001">
    <property type="protein sequence ID" value="GGY02555.1"/>
    <property type="molecule type" value="Genomic_DNA"/>
</dbReference>
<dbReference type="AlphaFoldDB" id="A0A918NXN4"/>
<dbReference type="Proteomes" id="UP000645257">
    <property type="component" value="Unassembled WGS sequence"/>
</dbReference>
<gene>
    <name evidence="1" type="ORF">GCM10011289_00870</name>
</gene>
<dbReference type="RefSeq" id="WP_189530007.1">
    <property type="nucleotide sequence ID" value="NZ_BMYX01000001.1"/>
</dbReference>
<proteinExistence type="predicted"/>
<dbReference type="SUPFAM" id="SSF56112">
    <property type="entry name" value="Protein kinase-like (PK-like)"/>
    <property type="match status" value="1"/>
</dbReference>
<sequence length="311" mass="34632">MTWERHRFHVHRAGKAPSAVEIGTERPDPALAGANKRIVHRAGGYLSLTTTTPANIVPPLPEGFFEDFPHLVAPRRVAPERLIMRDAGQDLQSALCKGKCLRPEQWKPLAEELDRLHRAGFVHGDIKPENLALGPDKANGGEAVLHLIDCDGICPVSRRPEFFTPGYTPALLLPYLDASPQHAGITADEHAFVYSVMLATIGRFGLSPSEHAAFLAAIRDCQRLNRRLTDHYLDGMDLVRLASGPPESRQNFAAAHVYNASTCAVLERWIKRYIVPGERRRIRRLLMDPVSDCARRATRPPTPLASAFRWK</sequence>
<keyword evidence="2" id="KW-1185">Reference proteome</keyword>
<reference evidence="1" key="1">
    <citation type="journal article" date="2014" name="Int. J. Syst. Evol. Microbiol.">
        <title>Complete genome sequence of Corynebacterium casei LMG S-19264T (=DSM 44701T), isolated from a smear-ripened cheese.</title>
        <authorList>
            <consortium name="US DOE Joint Genome Institute (JGI-PGF)"/>
            <person name="Walter F."/>
            <person name="Albersmeier A."/>
            <person name="Kalinowski J."/>
            <person name="Ruckert C."/>
        </authorList>
    </citation>
    <scope>NUCLEOTIDE SEQUENCE</scope>
    <source>
        <strain evidence="1">KCTC 32182</strain>
    </source>
</reference>
<name>A0A918NXN4_9NEIS</name>
<protein>
    <recommendedName>
        <fullName evidence="3">Protein kinase domain-containing protein</fullName>
    </recommendedName>
</protein>
<dbReference type="Gene3D" id="1.10.510.10">
    <property type="entry name" value="Transferase(Phosphotransferase) domain 1"/>
    <property type="match status" value="1"/>
</dbReference>
<evidence type="ECO:0008006" key="3">
    <source>
        <dbReference type="Google" id="ProtNLM"/>
    </source>
</evidence>
<evidence type="ECO:0000313" key="1">
    <source>
        <dbReference type="EMBL" id="GGY02555.1"/>
    </source>
</evidence>
<comment type="caution">
    <text evidence="1">The sequence shown here is derived from an EMBL/GenBank/DDBJ whole genome shotgun (WGS) entry which is preliminary data.</text>
</comment>
<accession>A0A918NXN4</accession>
<organism evidence="1 2">
    <name type="scientific">Paludibacterium paludis</name>
    <dbReference type="NCBI Taxonomy" id="1225769"/>
    <lineage>
        <taxon>Bacteria</taxon>
        <taxon>Pseudomonadati</taxon>
        <taxon>Pseudomonadota</taxon>
        <taxon>Betaproteobacteria</taxon>
        <taxon>Neisseriales</taxon>
        <taxon>Chromobacteriaceae</taxon>
        <taxon>Paludibacterium</taxon>
    </lineage>
</organism>